<evidence type="ECO:0000256" key="5">
    <source>
        <dbReference type="ARBA" id="ARBA00023136"/>
    </source>
</evidence>
<evidence type="ECO:0000256" key="3">
    <source>
        <dbReference type="ARBA" id="ARBA00022692"/>
    </source>
</evidence>
<dbReference type="PANTHER" id="PTHR30086">
    <property type="entry name" value="ARGININE EXPORTER PROTEIN ARGO"/>
    <property type="match status" value="1"/>
</dbReference>
<sequence length="208" mass="21831">MDPTLWLGFAIASTVLLVMPGPTILLVLSYALTQGRRVAVASALGVAFGDLIAMTVSIIGLGAVFLASATAFSVLKWAGALYLLWLGVKMLRSAGSEPMLTRKPEGASAGKVFRDLSLVTALNPKSNTFFIAFVPQFIDPNAAFAPQAIIMIATFVGIAGLNALAFALAANAMRSRITRPSIQAWMSRVGGITLIGMGLMTATLRRAT</sequence>
<comment type="subcellular location">
    <subcellularLocation>
        <location evidence="1">Cell membrane</location>
        <topology evidence="1">Multi-pass membrane protein</topology>
    </subcellularLocation>
</comment>
<keyword evidence="3 6" id="KW-0812">Transmembrane</keyword>
<dbReference type="PANTHER" id="PTHR30086:SF20">
    <property type="entry name" value="ARGININE EXPORTER PROTEIN ARGO-RELATED"/>
    <property type="match status" value="1"/>
</dbReference>
<evidence type="ECO:0000256" key="4">
    <source>
        <dbReference type="ARBA" id="ARBA00022989"/>
    </source>
</evidence>
<comment type="caution">
    <text evidence="7">The sequence shown here is derived from an EMBL/GenBank/DDBJ whole genome shotgun (WGS) entry which is preliminary data.</text>
</comment>
<name>A0ABT4XU33_9RHOB</name>
<feature type="transmembrane region" description="Helical" evidence="6">
    <location>
        <begin position="6"/>
        <end position="32"/>
    </location>
</feature>
<organism evidence="7 8">
    <name type="scientific">Thalassococcus lentus</name>
    <dbReference type="NCBI Taxonomy" id="1210524"/>
    <lineage>
        <taxon>Bacteria</taxon>
        <taxon>Pseudomonadati</taxon>
        <taxon>Pseudomonadota</taxon>
        <taxon>Alphaproteobacteria</taxon>
        <taxon>Rhodobacterales</taxon>
        <taxon>Roseobacteraceae</taxon>
        <taxon>Thalassococcus</taxon>
    </lineage>
</organism>
<feature type="transmembrane region" description="Helical" evidence="6">
    <location>
        <begin position="185"/>
        <end position="204"/>
    </location>
</feature>
<dbReference type="RefSeq" id="WP_271432805.1">
    <property type="nucleotide sequence ID" value="NZ_JAQIOY010000003.1"/>
</dbReference>
<evidence type="ECO:0000256" key="6">
    <source>
        <dbReference type="SAM" id="Phobius"/>
    </source>
</evidence>
<gene>
    <name evidence="7" type="ORF">PFY00_12075</name>
</gene>
<keyword evidence="8" id="KW-1185">Reference proteome</keyword>
<accession>A0ABT4XU33</accession>
<dbReference type="Proteomes" id="UP001210720">
    <property type="component" value="Unassembled WGS sequence"/>
</dbReference>
<dbReference type="EMBL" id="JAQIOY010000003">
    <property type="protein sequence ID" value="MDA7425467.1"/>
    <property type="molecule type" value="Genomic_DNA"/>
</dbReference>
<feature type="transmembrane region" description="Helical" evidence="6">
    <location>
        <begin position="74"/>
        <end position="91"/>
    </location>
</feature>
<feature type="transmembrane region" description="Helical" evidence="6">
    <location>
        <begin position="144"/>
        <end position="173"/>
    </location>
</feature>
<protein>
    <submittedName>
        <fullName evidence="7">LysE family translocator</fullName>
    </submittedName>
</protein>
<reference evidence="7 8" key="1">
    <citation type="submission" date="2023-01" db="EMBL/GenBank/DDBJ databases">
        <title>Thalassococcus onchidii sp. nov., isolated from a marine invertebrate from the South China Sea.</title>
        <authorList>
            <person name="Xu S."/>
            <person name="Liu Z."/>
            <person name="Xu Y."/>
        </authorList>
    </citation>
    <scope>NUCLEOTIDE SEQUENCE [LARGE SCALE GENOMIC DNA]</scope>
    <source>
        <strain evidence="7 8">KCTC 32084</strain>
    </source>
</reference>
<feature type="transmembrane region" description="Helical" evidence="6">
    <location>
        <begin position="44"/>
        <end position="68"/>
    </location>
</feature>
<keyword evidence="5 6" id="KW-0472">Membrane</keyword>
<evidence type="ECO:0000256" key="1">
    <source>
        <dbReference type="ARBA" id="ARBA00004651"/>
    </source>
</evidence>
<evidence type="ECO:0000313" key="7">
    <source>
        <dbReference type="EMBL" id="MDA7425467.1"/>
    </source>
</evidence>
<dbReference type="InterPro" id="IPR001123">
    <property type="entry name" value="LeuE-type"/>
</dbReference>
<dbReference type="PIRSF" id="PIRSF006324">
    <property type="entry name" value="LeuE"/>
    <property type="match status" value="1"/>
</dbReference>
<keyword evidence="4 6" id="KW-1133">Transmembrane helix</keyword>
<evidence type="ECO:0000256" key="2">
    <source>
        <dbReference type="ARBA" id="ARBA00022475"/>
    </source>
</evidence>
<keyword evidence="2" id="KW-1003">Cell membrane</keyword>
<dbReference type="Pfam" id="PF01810">
    <property type="entry name" value="LysE"/>
    <property type="match status" value="1"/>
</dbReference>
<evidence type="ECO:0000313" key="8">
    <source>
        <dbReference type="Proteomes" id="UP001210720"/>
    </source>
</evidence>
<proteinExistence type="predicted"/>
<feature type="transmembrane region" description="Helical" evidence="6">
    <location>
        <begin position="112"/>
        <end position="138"/>
    </location>
</feature>